<name>A0AAV9ZB53_9AGAR</name>
<evidence type="ECO:0000313" key="3">
    <source>
        <dbReference type="Proteomes" id="UP001362999"/>
    </source>
</evidence>
<dbReference type="Proteomes" id="UP001362999">
    <property type="component" value="Unassembled WGS sequence"/>
</dbReference>
<reference evidence="2 3" key="1">
    <citation type="journal article" date="2024" name="J Genomics">
        <title>Draft genome sequencing and assembly of Favolaschia claudopus CIRM-BRFM 2984 isolated from oak limbs.</title>
        <authorList>
            <person name="Navarro D."/>
            <person name="Drula E."/>
            <person name="Chaduli D."/>
            <person name="Cazenave R."/>
            <person name="Ahrendt S."/>
            <person name="Wang J."/>
            <person name="Lipzen A."/>
            <person name="Daum C."/>
            <person name="Barry K."/>
            <person name="Grigoriev I.V."/>
            <person name="Favel A."/>
            <person name="Rosso M.N."/>
            <person name="Martin F."/>
        </authorList>
    </citation>
    <scope>NUCLEOTIDE SEQUENCE [LARGE SCALE GENOMIC DNA]</scope>
    <source>
        <strain evidence="2 3">CIRM-BRFM 2984</strain>
    </source>
</reference>
<protein>
    <submittedName>
        <fullName evidence="2">Uncharacterized protein</fullName>
    </submittedName>
</protein>
<dbReference type="EMBL" id="JAWWNJ010000171">
    <property type="protein sequence ID" value="KAK6977232.1"/>
    <property type="molecule type" value="Genomic_DNA"/>
</dbReference>
<comment type="caution">
    <text evidence="2">The sequence shown here is derived from an EMBL/GenBank/DDBJ whole genome shotgun (WGS) entry which is preliminary data.</text>
</comment>
<gene>
    <name evidence="2" type="ORF">R3P38DRAFT_3476608</name>
</gene>
<organism evidence="2 3">
    <name type="scientific">Favolaschia claudopus</name>
    <dbReference type="NCBI Taxonomy" id="2862362"/>
    <lineage>
        <taxon>Eukaryota</taxon>
        <taxon>Fungi</taxon>
        <taxon>Dikarya</taxon>
        <taxon>Basidiomycota</taxon>
        <taxon>Agaricomycotina</taxon>
        <taxon>Agaricomycetes</taxon>
        <taxon>Agaricomycetidae</taxon>
        <taxon>Agaricales</taxon>
        <taxon>Marasmiineae</taxon>
        <taxon>Mycenaceae</taxon>
        <taxon>Favolaschia</taxon>
    </lineage>
</organism>
<keyword evidence="3" id="KW-1185">Reference proteome</keyword>
<accession>A0AAV9ZB53</accession>
<proteinExistence type="predicted"/>
<evidence type="ECO:0000256" key="1">
    <source>
        <dbReference type="SAM" id="MobiDB-lite"/>
    </source>
</evidence>
<sequence>MLLATVPCLLPLHPPPTRPFTTAELNTRTMESLNDNDKGDEDDGEKAAGGSLTGRDHLRDLVVLLLFYVPSKPTKPVPYSCYRSVSCLRSPVPHPPPARSTSSSENPSSAFILKLLLALCILGVSSCTSFLSPSSHNGSPQRFLLRPLRLLSPTRPRPSRASVTSRTITRHDHIRISKQRRAAALPATHRSPTRHLTILNRLASPRRSPASIH</sequence>
<dbReference type="AlphaFoldDB" id="A0AAV9ZB53"/>
<feature type="region of interest" description="Disordered" evidence="1">
    <location>
        <begin position="32"/>
        <end position="52"/>
    </location>
</feature>
<evidence type="ECO:0000313" key="2">
    <source>
        <dbReference type="EMBL" id="KAK6977232.1"/>
    </source>
</evidence>